<accession>A0A3M4UQN3</accession>
<comment type="caution">
    <text evidence="2">The sequence shown here is derived from an EMBL/GenBank/DDBJ whole genome shotgun (WGS) entry which is preliminary data.</text>
</comment>
<dbReference type="RefSeq" id="WP_122389926.1">
    <property type="nucleotide sequence ID" value="NZ_RBRD01000175.1"/>
</dbReference>
<dbReference type="EMBL" id="RBRD01000175">
    <property type="protein sequence ID" value="RMQ35841.1"/>
    <property type="molecule type" value="Genomic_DNA"/>
</dbReference>
<organism evidence="2 3">
    <name type="scientific">Pseudomonas amygdali pv. mori</name>
    <dbReference type="NCBI Taxonomy" id="34065"/>
    <lineage>
        <taxon>Bacteria</taxon>
        <taxon>Pseudomonadati</taxon>
        <taxon>Pseudomonadota</taxon>
        <taxon>Gammaproteobacteria</taxon>
        <taxon>Pseudomonadales</taxon>
        <taxon>Pseudomonadaceae</taxon>
        <taxon>Pseudomonas</taxon>
        <taxon>Pseudomonas amygdali</taxon>
    </lineage>
</organism>
<name>A0A3M4UQN3_PSEA0</name>
<evidence type="ECO:0000256" key="1">
    <source>
        <dbReference type="SAM" id="Coils"/>
    </source>
</evidence>
<dbReference type="Proteomes" id="UP000279553">
    <property type="component" value="Unassembled WGS sequence"/>
</dbReference>
<reference evidence="2 3" key="1">
    <citation type="submission" date="2018-08" db="EMBL/GenBank/DDBJ databases">
        <title>Recombination of ecologically and evolutionarily significant loci maintains genetic cohesion in the Pseudomonas syringae species complex.</title>
        <authorList>
            <person name="Dillon M."/>
            <person name="Thakur S."/>
            <person name="Almeida R.N.D."/>
            <person name="Weir B.S."/>
            <person name="Guttman D.S."/>
        </authorList>
    </citation>
    <scope>NUCLEOTIDE SEQUENCE [LARGE SCALE GENOMIC DNA]</scope>
    <source>
        <strain evidence="2 3">ICMP 535</strain>
    </source>
</reference>
<gene>
    <name evidence="2" type="ORF">ALQ05_200239</name>
</gene>
<proteinExistence type="predicted"/>
<evidence type="ECO:0008006" key="4">
    <source>
        <dbReference type="Google" id="ProtNLM"/>
    </source>
</evidence>
<sequence>MSTEHQFDFVEDEKDYDIERQGSYGRFFTSNSFPIEYILTTLRPEQLEEYLTFAKDVRPEQIDFDLLMQRDIDEDRVRNEIAPYLDPRSSEADGVPSGSSRALFFPPLLVAIAPVEGKKMGRYYEDETCEISADKTRAFRKWGRNLFKITYQVSKSANSPIIETYDSNGEKFSFPARASQVIFEGWKSKGNSPGVRLIVIDGQHRLKALQEVYKRRDGLIDDLLVPICLLYAPKSQHRLESEGVLTIPEVFRQLFVDVNSTAETVGGHFNILLKDNNIGSLICRQFCSSLLEMGDGRQKLAVVEWNTKKFKESTNIVRKYSTTSIGIIEKALRENLKKGAHELEYWLNLNSVQDALYPIEHEKGSFECPVVDWDTFNSRQRKVLAEQVNKYAVPLLYDIYFRATAFASMFEEFQKKLKQLEVKCGDTQKGINVYTPAYEQILDYMQIPIDKSRDNKEALSVVRELGEQVSLAMDETGLKIIQYALYQRGVFALWFDLLKIGNIFNVQPALINDILVAVLDEAHSHELRNVFDYKHSYMQHAVFRADNIITIDETRKALKSLLGSFLGLEKTLKIIAGIIRDKGINEKDFLGRLKTYGDQCPADFFKSYEKGYIRDFKKTYTLDEALSASQKDRLAQAEAKQKQHKKEYREKIRAREDVSTEFDNLLDTYVASAVAKASESFKTTLGLALDIIPGSGTDEFDEYEDPVE</sequence>
<protein>
    <recommendedName>
        <fullName evidence="4">DGQHR domain-containing protein</fullName>
    </recommendedName>
</protein>
<feature type="coiled-coil region" evidence="1">
    <location>
        <begin position="627"/>
        <end position="654"/>
    </location>
</feature>
<dbReference type="AlphaFoldDB" id="A0A3M4UQN3"/>
<evidence type="ECO:0000313" key="3">
    <source>
        <dbReference type="Proteomes" id="UP000279553"/>
    </source>
</evidence>
<evidence type="ECO:0000313" key="2">
    <source>
        <dbReference type="EMBL" id="RMQ35841.1"/>
    </source>
</evidence>
<keyword evidence="1" id="KW-0175">Coiled coil</keyword>